<feature type="domain" description="DUF4097" evidence="2">
    <location>
        <begin position="52"/>
        <end position="331"/>
    </location>
</feature>
<feature type="signal peptide" evidence="1">
    <location>
        <begin position="1"/>
        <end position="23"/>
    </location>
</feature>
<dbReference type="Pfam" id="PF13349">
    <property type="entry name" value="DUF4097"/>
    <property type="match status" value="1"/>
</dbReference>
<evidence type="ECO:0000313" key="4">
    <source>
        <dbReference type="Proteomes" id="UP000500890"/>
    </source>
</evidence>
<protein>
    <submittedName>
        <fullName evidence="3">DUF4097 domain-containing protein</fullName>
    </submittedName>
</protein>
<gene>
    <name evidence="3" type="ORF">G7081_02755</name>
</gene>
<evidence type="ECO:0000259" key="2">
    <source>
        <dbReference type="Pfam" id="PF13349"/>
    </source>
</evidence>
<dbReference type="KEGG" id="vah:G7081_02755"/>
<reference evidence="3 4" key="1">
    <citation type="submission" date="2020-03" db="EMBL/GenBank/DDBJ databases">
        <title>Vagococcus sp. nov., isolated from beetles.</title>
        <authorList>
            <person name="Hyun D.-W."/>
            <person name="Bae J.-W."/>
        </authorList>
    </citation>
    <scope>NUCLEOTIDE SEQUENCE [LARGE SCALE GENOMIC DNA]</scope>
    <source>
        <strain evidence="3 4">HDW17A</strain>
    </source>
</reference>
<evidence type="ECO:0000313" key="3">
    <source>
        <dbReference type="EMBL" id="QIL46060.1"/>
    </source>
</evidence>
<sequence>MRKKYIVFLSLGLILLTSGSVGAAVLFKKVQHEVITEINEDYKVTSIDTLKNVSIQYDGQTNFTVRPSQDDQFHLIHTNYEFNGTESVDWEFKEDDENLTLSITHQSTQEKLPGISFDFFRGYSDVQLLVPKGIDNLKLTTIKDTFTNVFGLNVKTIAVAPSRGIELSDITADSVKGKSDHGLISISDSTIIDSIDLTSDSGALSVDESTAKTVVMTTTSGNPKVDDSAADFKVTTKSGDIALNAVKGPITLDTINGSIDWYQNRKTFPATIKNLHGTTNLTYVNKPKNTIIHAESKAGDVFIDGKHSKDLKFGDGENKIDLINETGNIRIFFDNRDFLDDDFDDHDDIDDAHDID</sequence>
<keyword evidence="1" id="KW-0732">Signal</keyword>
<feature type="chain" id="PRO_5026240412" evidence="1">
    <location>
        <begin position="24"/>
        <end position="356"/>
    </location>
</feature>
<dbReference type="Proteomes" id="UP000500890">
    <property type="component" value="Chromosome"/>
</dbReference>
<dbReference type="EMBL" id="CP049886">
    <property type="protein sequence ID" value="QIL46060.1"/>
    <property type="molecule type" value="Genomic_DNA"/>
</dbReference>
<keyword evidence="4" id="KW-1185">Reference proteome</keyword>
<dbReference type="InterPro" id="IPR025164">
    <property type="entry name" value="Toastrack_DUF4097"/>
</dbReference>
<accession>A0A6G8AM61</accession>
<dbReference type="AlphaFoldDB" id="A0A6G8AM61"/>
<name>A0A6G8AM61_9ENTE</name>
<evidence type="ECO:0000256" key="1">
    <source>
        <dbReference type="SAM" id="SignalP"/>
    </source>
</evidence>
<organism evidence="3 4">
    <name type="scientific">Vagococcus coleopterorum</name>
    <dbReference type="NCBI Taxonomy" id="2714946"/>
    <lineage>
        <taxon>Bacteria</taxon>
        <taxon>Bacillati</taxon>
        <taxon>Bacillota</taxon>
        <taxon>Bacilli</taxon>
        <taxon>Lactobacillales</taxon>
        <taxon>Enterococcaceae</taxon>
        <taxon>Vagococcus</taxon>
    </lineage>
</organism>
<dbReference type="RefSeq" id="WP_166007176.1">
    <property type="nucleotide sequence ID" value="NZ_CP049886.1"/>
</dbReference>
<proteinExistence type="predicted"/>